<protein>
    <submittedName>
        <fullName evidence="2">Uncharacterized protein</fullName>
    </submittedName>
</protein>
<keyword evidence="1" id="KW-1133">Transmembrane helix</keyword>
<sequence>SPGKVAKGADRFNTPFSMLSSKVPAFFFVLMLIITITEISHAWMYYDWCSAPGKNCSSDRDCPEDCRCIPGYLIDLKTGRRKNFCA</sequence>
<keyword evidence="1" id="KW-0812">Transmembrane</keyword>
<keyword evidence="1" id="KW-0472">Membrane</keyword>
<dbReference type="AlphaFoldDB" id="A0A131Z777"/>
<evidence type="ECO:0000256" key="1">
    <source>
        <dbReference type="SAM" id="Phobius"/>
    </source>
</evidence>
<name>A0A131Z777_RHIAP</name>
<accession>A0A131Z777</accession>
<reference evidence="2" key="1">
    <citation type="journal article" date="2016" name="Ticks Tick Borne Dis.">
        <title>De novo assembly and annotation of the salivary gland transcriptome of Rhipicephalus appendiculatus male and female ticks during blood feeding.</title>
        <authorList>
            <person name="de Castro M.H."/>
            <person name="de Klerk D."/>
            <person name="Pienaar R."/>
            <person name="Latif A.A."/>
            <person name="Rees D.J."/>
            <person name="Mans B.J."/>
        </authorList>
    </citation>
    <scope>NUCLEOTIDE SEQUENCE</scope>
    <source>
        <tissue evidence="2">Salivary glands</tissue>
    </source>
</reference>
<organism evidence="2">
    <name type="scientific">Rhipicephalus appendiculatus</name>
    <name type="common">Brown ear tick</name>
    <dbReference type="NCBI Taxonomy" id="34631"/>
    <lineage>
        <taxon>Eukaryota</taxon>
        <taxon>Metazoa</taxon>
        <taxon>Ecdysozoa</taxon>
        <taxon>Arthropoda</taxon>
        <taxon>Chelicerata</taxon>
        <taxon>Arachnida</taxon>
        <taxon>Acari</taxon>
        <taxon>Parasitiformes</taxon>
        <taxon>Ixodida</taxon>
        <taxon>Ixodoidea</taxon>
        <taxon>Ixodidae</taxon>
        <taxon>Rhipicephalinae</taxon>
        <taxon>Rhipicephalus</taxon>
        <taxon>Rhipicephalus</taxon>
    </lineage>
</organism>
<evidence type="ECO:0000313" key="2">
    <source>
        <dbReference type="EMBL" id="JAP87209.1"/>
    </source>
</evidence>
<proteinExistence type="predicted"/>
<dbReference type="EMBL" id="GEDV01001348">
    <property type="protein sequence ID" value="JAP87209.1"/>
    <property type="molecule type" value="Transcribed_RNA"/>
</dbReference>
<feature type="transmembrane region" description="Helical" evidence="1">
    <location>
        <begin position="25"/>
        <end position="46"/>
    </location>
</feature>
<feature type="non-terminal residue" evidence="2">
    <location>
        <position position="1"/>
    </location>
</feature>